<keyword evidence="2" id="KW-1185">Reference proteome</keyword>
<organism evidence="1 2">
    <name type="scientific">Marinilabilia salmonicolor</name>
    <dbReference type="NCBI Taxonomy" id="989"/>
    <lineage>
        <taxon>Bacteria</taxon>
        <taxon>Pseudomonadati</taxon>
        <taxon>Bacteroidota</taxon>
        <taxon>Bacteroidia</taxon>
        <taxon>Marinilabiliales</taxon>
        <taxon>Marinilabiliaceae</taxon>
        <taxon>Marinilabilia</taxon>
    </lineage>
</organism>
<comment type="caution">
    <text evidence="1">The sequence shown here is derived from an EMBL/GenBank/DDBJ whole genome shotgun (WGS) entry which is preliminary data.</text>
</comment>
<dbReference type="EMBL" id="QPIZ01000002">
    <property type="protein sequence ID" value="RCW39036.1"/>
    <property type="molecule type" value="Genomic_DNA"/>
</dbReference>
<accession>A0A368VD50</accession>
<evidence type="ECO:0000313" key="2">
    <source>
        <dbReference type="Proteomes" id="UP000252733"/>
    </source>
</evidence>
<sequence>MQKSLVFLENLVSKTGSIPYLRDERKLKRLITSFKTFVFKLAAQTSSTKEKRQSLSYLLDIISHIMNENDCRKESSANTLNQLTEFILFLEFNYQTLFNYQLNTPRYMAESLREELKNKYPTLQAGLRDKGIPDNLINVALKPIRANYERRKKIRFYRYFYLSRYHQWLDEYLSNNNHFHDAECDLICLLISRNLNTISFQAYLTNYIKTLLDNQPSNHEKSDILHNLKICLSDLPRSTFMMYSRKNPSAKSFFQKAIISRIQYFDKIASNNQSLEVNEPKNHYSKSRLQTSLKVSHLGILCRLLHEHGHIINASSTELTNSLATLLELKNKEKISAASLRNKFYSPDEKSLREFKSIIKAWDDKINEILYDINYK</sequence>
<dbReference type="AlphaFoldDB" id="A0A368VD50"/>
<reference evidence="1 2" key="1">
    <citation type="submission" date="2018-07" db="EMBL/GenBank/DDBJ databases">
        <title>Freshwater and sediment microbial communities from various areas in North America, analyzing microbe dynamics in response to fracking.</title>
        <authorList>
            <person name="Lamendella R."/>
        </authorList>
    </citation>
    <scope>NUCLEOTIDE SEQUENCE [LARGE SCALE GENOMIC DNA]</scope>
    <source>
        <strain evidence="1 2">160A</strain>
    </source>
</reference>
<dbReference type="RefSeq" id="WP_114436297.1">
    <property type="nucleotide sequence ID" value="NZ_QPIZ01000002.1"/>
</dbReference>
<name>A0A368VD50_9BACT</name>
<gene>
    <name evidence="1" type="ORF">DFO77_102191</name>
</gene>
<protein>
    <submittedName>
        <fullName evidence="1">Uncharacterized protein</fullName>
    </submittedName>
</protein>
<dbReference type="Proteomes" id="UP000252733">
    <property type="component" value="Unassembled WGS sequence"/>
</dbReference>
<evidence type="ECO:0000313" key="1">
    <source>
        <dbReference type="EMBL" id="RCW39036.1"/>
    </source>
</evidence>
<proteinExistence type="predicted"/>